<evidence type="ECO:0000313" key="3">
    <source>
        <dbReference type="Proteomes" id="UP000504636"/>
    </source>
</evidence>
<gene>
    <name evidence="2 4" type="ORF">BDZ99DRAFT_386582</name>
</gene>
<reference evidence="2 4" key="1">
    <citation type="journal article" date="2020" name="Stud. Mycol.">
        <title>101 Dothideomycetes genomes: a test case for predicting lifestyles and emergence of pathogens.</title>
        <authorList>
            <person name="Haridas S."/>
            <person name="Albert R."/>
            <person name="Binder M."/>
            <person name="Bloem J."/>
            <person name="Labutti K."/>
            <person name="Salamov A."/>
            <person name="Andreopoulos B."/>
            <person name="Baker S."/>
            <person name="Barry K."/>
            <person name="Bills G."/>
            <person name="Bluhm B."/>
            <person name="Cannon C."/>
            <person name="Castanera R."/>
            <person name="Culley D."/>
            <person name="Daum C."/>
            <person name="Ezra D."/>
            <person name="Gonzalez J."/>
            <person name="Henrissat B."/>
            <person name="Kuo A."/>
            <person name="Liang C."/>
            <person name="Lipzen A."/>
            <person name="Lutzoni F."/>
            <person name="Magnuson J."/>
            <person name="Mondo S."/>
            <person name="Nolan M."/>
            <person name="Ohm R."/>
            <person name="Pangilinan J."/>
            <person name="Park H.-J."/>
            <person name="Ramirez L."/>
            <person name="Alfaro M."/>
            <person name="Sun H."/>
            <person name="Tritt A."/>
            <person name="Yoshinaga Y."/>
            <person name="Zwiers L.-H."/>
            <person name="Turgeon B."/>
            <person name="Goodwin S."/>
            <person name="Spatafora J."/>
            <person name="Crous P."/>
            <person name="Grigoriev I."/>
        </authorList>
    </citation>
    <scope>NUCLEOTIDE SEQUENCE</scope>
    <source>
        <strain evidence="2 4">CBS 304.34</strain>
    </source>
</reference>
<evidence type="ECO:0000313" key="2">
    <source>
        <dbReference type="EMBL" id="KAF2810732.1"/>
    </source>
</evidence>
<feature type="non-terminal residue" evidence="2">
    <location>
        <position position="1"/>
    </location>
</feature>
<reference evidence="4" key="2">
    <citation type="submission" date="2020-04" db="EMBL/GenBank/DDBJ databases">
        <authorList>
            <consortium name="NCBI Genome Project"/>
        </authorList>
    </citation>
    <scope>NUCLEOTIDE SEQUENCE</scope>
    <source>
        <strain evidence="4">CBS 304.34</strain>
    </source>
</reference>
<dbReference type="PROSITE" id="PS50097">
    <property type="entry name" value="BTB"/>
    <property type="match status" value="1"/>
</dbReference>
<dbReference type="SUPFAM" id="SSF54695">
    <property type="entry name" value="POZ domain"/>
    <property type="match status" value="1"/>
</dbReference>
<reference evidence="4" key="3">
    <citation type="submission" date="2025-04" db="UniProtKB">
        <authorList>
            <consortium name="RefSeq"/>
        </authorList>
    </citation>
    <scope>IDENTIFICATION</scope>
    <source>
        <strain evidence="4">CBS 304.34</strain>
    </source>
</reference>
<feature type="domain" description="BTB" evidence="1">
    <location>
        <begin position="15"/>
        <end position="82"/>
    </location>
</feature>
<dbReference type="InterPro" id="IPR011333">
    <property type="entry name" value="SKP1/BTB/POZ_sf"/>
</dbReference>
<dbReference type="InterPro" id="IPR000210">
    <property type="entry name" value="BTB/POZ_dom"/>
</dbReference>
<evidence type="ECO:0000313" key="4">
    <source>
        <dbReference type="RefSeq" id="XP_033577696.1"/>
    </source>
</evidence>
<protein>
    <recommendedName>
        <fullName evidence="1">BTB domain-containing protein</fullName>
    </recommendedName>
</protein>
<dbReference type="CDD" id="cd18186">
    <property type="entry name" value="BTB_POZ_ZBTB_KLHL-like"/>
    <property type="match status" value="1"/>
</dbReference>
<dbReference type="GeneID" id="54456374"/>
<evidence type="ECO:0000259" key="1">
    <source>
        <dbReference type="PROSITE" id="PS50097"/>
    </source>
</evidence>
<organism evidence="2">
    <name type="scientific">Mytilinidion resinicola</name>
    <dbReference type="NCBI Taxonomy" id="574789"/>
    <lineage>
        <taxon>Eukaryota</taxon>
        <taxon>Fungi</taxon>
        <taxon>Dikarya</taxon>
        <taxon>Ascomycota</taxon>
        <taxon>Pezizomycotina</taxon>
        <taxon>Dothideomycetes</taxon>
        <taxon>Pleosporomycetidae</taxon>
        <taxon>Mytilinidiales</taxon>
        <taxon>Mytilinidiaceae</taxon>
        <taxon>Mytilinidion</taxon>
    </lineage>
</organism>
<dbReference type="AlphaFoldDB" id="A0A6A6YPC5"/>
<accession>A0A6A6YPC5</accession>
<keyword evidence="3" id="KW-1185">Reference proteome</keyword>
<name>A0A6A6YPC5_9PEZI</name>
<proteinExistence type="predicted"/>
<dbReference type="PANTHER" id="PTHR47843:SF5">
    <property type="entry name" value="BTB_POZ DOMAIN PROTEIN"/>
    <property type="match status" value="1"/>
</dbReference>
<dbReference type="Gene3D" id="3.30.710.10">
    <property type="entry name" value="Potassium Channel Kv1.1, Chain A"/>
    <property type="match status" value="1"/>
</dbReference>
<dbReference type="PANTHER" id="PTHR47843">
    <property type="entry name" value="BTB DOMAIN-CONTAINING PROTEIN-RELATED"/>
    <property type="match status" value="1"/>
</dbReference>
<dbReference type="EMBL" id="MU003699">
    <property type="protein sequence ID" value="KAF2810732.1"/>
    <property type="molecule type" value="Genomic_DNA"/>
</dbReference>
<dbReference type="Pfam" id="PF00651">
    <property type="entry name" value="BTB"/>
    <property type="match status" value="1"/>
</dbReference>
<dbReference type="Proteomes" id="UP000504636">
    <property type="component" value="Unplaced"/>
</dbReference>
<sequence length="273" mass="31009">LIETTISLFKSADYSDFRIICGSDTHNVHRAIVFPRSEVFAASFRFGGKEAENAEMTLHDDEPEHVKALVYYFYHLDYSVSNATPREPMSNKAQEPLLQMDAAPPSWDDFDVNTRSDYQRRPIYPLFPHPPTQQLSYGGSKKTKRITRARESQDFPKPLEGFPCLVFHAKMYALADKYNVKGLKLLAQERFTAAVETGWTHEEFPAATRVVFETTLDTDVGLREPLVKVLLEHSALLDQPEVEAVVKDIPGLAYDLLKRHRSGDSVSRLGGRY</sequence>
<dbReference type="OrthoDB" id="6359816at2759"/>
<dbReference type="RefSeq" id="XP_033577696.1">
    <property type="nucleotide sequence ID" value="XM_033715481.1"/>
</dbReference>